<feature type="transmembrane region" description="Helical" evidence="1">
    <location>
        <begin position="99"/>
        <end position="118"/>
    </location>
</feature>
<dbReference type="GO" id="GO:0016020">
    <property type="term" value="C:membrane"/>
    <property type="evidence" value="ECO:0007669"/>
    <property type="project" value="InterPro"/>
</dbReference>
<feature type="transmembrane region" description="Helical" evidence="1">
    <location>
        <begin position="207"/>
        <end position="226"/>
    </location>
</feature>
<name>A0A4Y8RUT5_9HYPH</name>
<accession>A0A4Y8RUT5</accession>
<dbReference type="PANTHER" id="PTHR22911">
    <property type="entry name" value="ACYL-MALONYL CONDENSING ENZYME-RELATED"/>
    <property type="match status" value="1"/>
</dbReference>
<keyword evidence="1" id="KW-0812">Transmembrane</keyword>
<sequence>MPRFSSLLAGILLTLAAGITFAFQDSIGKYLTGVIPLVQVLWGRYVFQTLLMGTALAATRGPTFLRTRHPVLQILRGLCLLAATSLMYAALVHVPLADATAVIFFGPVLVTIFSVIFLKETIGLHRIGAVIVGFIGMLVILRPGIASIEPRLFLVVLAAVFNATYFMLTRRLSGREDSASTMFNTSAPGAVVLSVLVLPAWETPSALALGLMVALGCTGSLAHFLLVRGFSYAPASLLSPFLYIQVLAASILTVVVFGDPLHATTAIGAAILVASGLYIWWRENR</sequence>
<comment type="caution">
    <text evidence="3">The sequence shown here is derived from an EMBL/GenBank/DDBJ whole genome shotgun (WGS) entry which is preliminary data.</text>
</comment>
<evidence type="ECO:0000313" key="4">
    <source>
        <dbReference type="Proteomes" id="UP000298179"/>
    </source>
</evidence>
<evidence type="ECO:0000313" key="3">
    <source>
        <dbReference type="EMBL" id="TFF27291.1"/>
    </source>
</evidence>
<dbReference type="OrthoDB" id="9815809at2"/>
<reference evidence="3 4" key="1">
    <citation type="submission" date="2019-03" db="EMBL/GenBank/DDBJ databases">
        <title>Jiella endophytica sp. nov., a novel endophytic bacterium isolated from root of Ficus microcarpa Linn. f.</title>
        <authorList>
            <person name="Tuo L."/>
        </authorList>
    </citation>
    <scope>NUCLEOTIDE SEQUENCE [LARGE SCALE GENOMIC DNA]</scope>
    <source>
        <strain evidence="3 4">CBS5Q-3</strain>
    </source>
</reference>
<feature type="transmembrane region" description="Helical" evidence="1">
    <location>
        <begin position="41"/>
        <end position="59"/>
    </location>
</feature>
<feature type="transmembrane region" description="Helical" evidence="1">
    <location>
        <begin position="181"/>
        <end position="201"/>
    </location>
</feature>
<feature type="transmembrane region" description="Helical" evidence="1">
    <location>
        <begin position="151"/>
        <end position="169"/>
    </location>
</feature>
<evidence type="ECO:0000259" key="2">
    <source>
        <dbReference type="Pfam" id="PF00892"/>
    </source>
</evidence>
<dbReference type="PANTHER" id="PTHR22911:SF103">
    <property type="entry name" value="BLR2811 PROTEIN"/>
    <property type="match status" value="1"/>
</dbReference>
<feature type="transmembrane region" description="Helical" evidence="1">
    <location>
        <begin position="71"/>
        <end position="93"/>
    </location>
</feature>
<dbReference type="InterPro" id="IPR037185">
    <property type="entry name" value="EmrE-like"/>
</dbReference>
<evidence type="ECO:0000256" key="1">
    <source>
        <dbReference type="SAM" id="Phobius"/>
    </source>
</evidence>
<organism evidence="3 4">
    <name type="scientific">Jiella endophytica</name>
    <dbReference type="NCBI Taxonomy" id="2558362"/>
    <lineage>
        <taxon>Bacteria</taxon>
        <taxon>Pseudomonadati</taxon>
        <taxon>Pseudomonadota</taxon>
        <taxon>Alphaproteobacteria</taxon>
        <taxon>Hyphomicrobiales</taxon>
        <taxon>Aurantimonadaceae</taxon>
        <taxon>Jiella</taxon>
    </lineage>
</organism>
<dbReference type="EMBL" id="SOZD01000001">
    <property type="protein sequence ID" value="TFF27291.1"/>
    <property type="molecule type" value="Genomic_DNA"/>
</dbReference>
<protein>
    <submittedName>
        <fullName evidence="3">DMT family transporter</fullName>
    </submittedName>
</protein>
<feature type="domain" description="EamA" evidence="2">
    <location>
        <begin position="9"/>
        <end position="141"/>
    </location>
</feature>
<feature type="transmembrane region" description="Helical" evidence="1">
    <location>
        <begin position="263"/>
        <end position="281"/>
    </location>
</feature>
<feature type="transmembrane region" description="Helical" evidence="1">
    <location>
        <begin position="127"/>
        <end position="145"/>
    </location>
</feature>
<dbReference type="SUPFAM" id="SSF103481">
    <property type="entry name" value="Multidrug resistance efflux transporter EmrE"/>
    <property type="match status" value="2"/>
</dbReference>
<proteinExistence type="predicted"/>
<dbReference type="RefSeq" id="WP_134759762.1">
    <property type="nucleotide sequence ID" value="NZ_SOZD01000001.1"/>
</dbReference>
<dbReference type="AlphaFoldDB" id="A0A4Y8RUT5"/>
<dbReference type="InterPro" id="IPR000620">
    <property type="entry name" value="EamA_dom"/>
</dbReference>
<dbReference type="Proteomes" id="UP000298179">
    <property type="component" value="Unassembled WGS sequence"/>
</dbReference>
<feature type="transmembrane region" description="Helical" evidence="1">
    <location>
        <begin position="238"/>
        <end position="257"/>
    </location>
</feature>
<keyword evidence="1" id="KW-1133">Transmembrane helix</keyword>
<keyword evidence="1" id="KW-0472">Membrane</keyword>
<feature type="domain" description="EamA" evidence="2">
    <location>
        <begin position="152"/>
        <end position="277"/>
    </location>
</feature>
<gene>
    <name evidence="3" type="ORF">E3C22_02140</name>
</gene>
<keyword evidence="4" id="KW-1185">Reference proteome</keyword>
<dbReference type="Pfam" id="PF00892">
    <property type="entry name" value="EamA"/>
    <property type="match status" value="2"/>
</dbReference>